<gene>
    <name evidence="1" type="ORF">RPERSI_LOCUS10543</name>
</gene>
<dbReference type="EMBL" id="CAJVQC010020964">
    <property type="protein sequence ID" value="CAG8711077.1"/>
    <property type="molecule type" value="Genomic_DNA"/>
</dbReference>
<evidence type="ECO:0000313" key="1">
    <source>
        <dbReference type="EMBL" id="CAG8711077.1"/>
    </source>
</evidence>
<evidence type="ECO:0000313" key="2">
    <source>
        <dbReference type="Proteomes" id="UP000789920"/>
    </source>
</evidence>
<protein>
    <submittedName>
        <fullName evidence="1">27738_t:CDS:1</fullName>
    </submittedName>
</protein>
<organism evidence="1 2">
    <name type="scientific">Racocetra persica</name>
    <dbReference type="NCBI Taxonomy" id="160502"/>
    <lineage>
        <taxon>Eukaryota</taxon>
        <taxon>Fungi</taxon>
        <taxon>Fungi incertae sedis</taxon>
        <taxon>Mucoromycota</taxon>
        <taxon>Glomeromycotina</taxon>
        <taxon>Glomeromycetes</taxon>
        <taxon>Diversisporales</taxon>
        <taxon>Gigasporaceae</taxon>
        <taxon>Racocetra</taxon>
    </lineage>
</organism>
<sequence length="98" mass="11668">MCNWCCKKKNECLCSEYNKEKPPSALLWKKVMMNIMNRKINGNAEALIIKIINGVNYVMKLNIIVKLYFSKYHDEKDFLCLKSLPDDDPRRFLFWNSN</sequence>
<dbReference type="Proteomes" id="UP000789920">
    <property type="component" value="Unassembled WGS sequence"/>
</dbReference>
<accession>A0ACA9PNN8</accession>
<proteinExistence type="predicted"/>
<feature type="non-terminal residue" evidence="1">
    <location>
        <position position="98"/>
    </location>
</feature>
<keyword evidence="2" id="KW-1185">Reference proteome</keyword>
<name>A0ACA9PNN8_9GLOM</name>
<reference evidence="1" key="1">
    <citation type="submission" date="2021-06" db="EMBL/GenBank/DDBJ databases">
        <authorList>
            <person name="Kallberg Y."/>
            <person name="Tangrot J."/>
            <person name="Rosling A."/>
        </authorList>
    </citation>
    <scope>NUCLEOTIDE SEQUENCE</scope>
    <source>
        <strain evidence="1">MA461A</strain>
    </source>
</reference>
<comment type="caution">
    <text evidence="1">The sequence shown here is derived from an EMBL/GenBank/DDBJ whole genome shotgun (WGS) entry which is preliminary data.</text>
</comment>